<evidence type="ECO:0000256" key="1">
    <source>
        <dbReference type="SAM" id="Phobius"/>
    </source>
</evidence>
<proteinExistence type="predicted"/>
<dbReference type="HOGENOM" id="CLU_2732872_0_0_9"/>
<comment type="caution">
    <text evidence="2">The sequence shown here is derived from an EMBL/GenBank/DDBJ whole genome shotgun (WGS) entry which is preliminary data.</text>
</comment>
<keyword evidence="1" id="KW-1133">Transmembrane helix</keyword>
<dbReference type="Proteomes" id="UP000003763">
    <property type="component" value="Unassembled WGS sequence"/>
</dbReference>
<sequence>MFDMNHDNKIDSRDHYLFDQARGVDREKTPKRFSLKQTKNKKVKGQKPTGESLLWIIIFIFLAILMFYFLL</sequence>
<evidence type="ECO:0000313" key="2">
    <source>
        <dbReference type="EMBL" id="EHF00045.1"/>
    </source>
</evidence>
<dbReference type="EMBL" id="ADLJ01000007">
    <property type="protein sequence ID" value="EHF00045.1"/>
    <property type="molecule type" value="Genomic_DNA"/>
</dbReference>
<keyword evidence="1" id="KW-0812">Transmembrane</keyword>
<accession>G5HET6</accession>
<protein>
    <submittedName>
        <fullName evidence="2">Uncharacterized protein</fullName>
    </submittedName>
</protein>
<evidence type="ECO:0000313" key="3">
    <source>
        <dbReference type="Proteomes" id="UP000003763"/>
    </source>
</evidence>
<gene>
    <name evidence="2" type="ORF">HMPREF9469_00959</name>
</gene>
<name>G5HET6_9FIRM</name>
<organism evidence="2 3">
    <name type="scientific">[Clostridium] citroniae WAL-17108</name>
    <dbReference type="NCBI Taxonomy" id="742733"/>
    <lineage>
        <taxon>Bacteria</taxon>
        <taxon>Bacillati</taxon>
        <taxon>Bacillota</taxon>
        <taxon>Clostridia</taxon>
        <taxon>Lachnospirales</taxon>
        <taxon>Lachnospiraceae</taxon>
        <taxon>Enterocloster</taxon>
    </lineage>
</organism>
<reference evidence="2 3" key="1">
    <citation type="submission" date="2011-08" db="EMBL/GenBank/DDBJ databases">
        <title>The Genome Sequence of Clostridium citroniae WAL-17108.</title>
        <authorList>
            <consortium name="The Broad Institute Genome Sequencing Platform"/>
            <person name="Earl A."/>
            <person name="Ward D."/>
            <person name="Feldgarden M."/>
            <person name="Gevers D."/>
            <person name="Finegold S.M."/>
            <person name="Summanen P.H."/>
            <person name="Molitoris D.R."/>
            <person name="Vaisanen M.L."/>
            <person name="Daigneault M."/>
            <person name="Allen-Vercoe E."/>
            <person name="Young S.K."/>
            <person name="Zeng Q."/>
            <person name="Gargeya S."/>
            <person name="Fitzgerald M."/>
            <person name="Haas B."/>
            <person name="Abouelleil A."/>
            <person name="Alvarado L."/>
            <person name="Arachchi H.M."/>
            <person name="Berlin A."/>
            <person name="Brown A."/>
            <person name="Chapman S.B."/>
            <person name="Chen Z."/>
            <person name="Dunbar C."/>
            <person name="Freedman E."/>
            <person name="Gearin G."/>
            <person name="Gellesch M."/>
            <person name="Goldberg J."/>
            <person name="Griggs A."/>
            <person name="Gujja S."/>
            <person name="Heiman D."/>
            <person name="Howarth C."/>
            <person name="Larson L."/>
            <person name="Lui A."/>
            <person name="MacDonald P.J.P."/>
            <person name="Montmayeur A."/>
            <person name="Murphy C."/>
            <person name="Neiman D."/>
            <person name="Pearson M."/>
            <person name="Priest M."/>
            <person name="Roberts A."/>
            <person name="Saif S."/>
            <person name="Shea T."/>
            <person name="Shenoy N."/>
            <person name="Sisk P."/>
            <person name="Stolte C."/>
            <person name="Sykes S."/>
            <person name="Wortman J."/>
            <person name="Nusbaum C."/>
            <person name="Birren B."/>
        </authorList>
    </citation>
    <scope>NUCLEOTIDE SEQUENCE [LARGE SCALE GENOMIC DNA]</scope>
    <source>
        <strain evidence="2 3">WAL-17108</strain>
    </source>
</reference>
<keyword evidence="1" id="KW-0472">Membrane</keyword>
<feature type="transmembrane region" description="Helical" evidence="1">
    <location>
        <begin position="52"/>
        <end position="70"/>
    </location>
</feature>
<dbReference type="AlphaFoldDB" id="G5HET6"/>